<dbReference type="PANTHER" id="PTHR43510:SF1">
    <property type="entry name" value="AMINOTRANSFERASE FUNCTION, HYPOTHETICAL (EUROFUNG)"/>
    <property type="match status" value="1"/>
</dbReference>
<evidence type="ECO:0000313" key="3">
    <source>
        <dbReference type="Proteomes" id="UP000053617"/>
    </source>
</evidence>
<dbReference type="SUPFAM" id="SSF53383">
    <property type="entry name" value="PLP-dependent transferases"/>
    <property type="match status" value="1"/>
</dbReference>
<dbReference type="Proteomes" id="UP000053617">
    <property type="component" value="Unassembled WGS sequence"/>
</dbReference>
<dbReference type="Pfam" id="PF00155">
    <property type="entry name" value="Aminotran_1_2"/>
    <property type="match status" value="1"/>
</dbReference>
<feature type="domain" description="Aminotransferase class I/classII large" evidence="1">
    <location>
        <begin position="84"/>
        <end position="407"/>
    </location>
</feature>
<dbReference type="Gene3D" id="3.90.1150.10">
    <property type="entry name" value="Aspartate Aminotransferase, domain 1"/>
    <property type="match status" value="1"/>
</dbReference>
<dbReference type="AlphaFoldDB" id="A0A0D2H7N3"/>
<accession>A0A0D2H7N3</accession>
<dbReference type="GeneID" id="25292450"/>
<dbReference type="InterPro" id="IPR004839">
    <property type="entry name" value="Aminotransferase_I/II_large"/>
</dbReference>
<evidence type="ECO:0000313" key="2">
    <source>
        <dbReference type="EMBL" id="KIX06403.1"/>
    </source>
</evidence>
<name>A0A0D2H7N3_9EURO</name>
<dbReference type="RefSeq" id="XP_013273539.1">
    <property type="nucleotide sequence ID" value="XM_013418085.1"/>
</dbReference>
<sequence>MPAPSSLIDLTDLVCWNSLILSQWHNSRPSNSPRQWINARSKDAQYVLGGSASPSLSIDKLISLSNDPAKTEDALQFRSLDLHLGSPQGSLNLRSTIAGLYEERKGEKILPEHVITAIGTTGANLTVFQSFLHPGDHVVCAYPIYSQLLEFPRVLKCEVSLWKLDPENQWKLDLEELRRLIRPSTKMIILNNPNNPTGSHMDAQMQGQILDIARGKDIIVFTDEIFRPLFYHDGEVPPSFVEHEYSKVIVTGSMSKVWGMSGVRIGWIVCKDRVLLDVLLNAREYTLQATSSIDEVIAAEDLSDRCRPIILKRHRGYGKENVQLLDAFIKKNSDVCSWTKPTCGGTGFIKFHSEDGSPQQELEFCQTLLKETGVLLSPGGLCFSAAGCTDFQGYVRIHLTALPDNMQKALALLDEFVDARRRISS</sequence>
<gene>
    <name evidence="2" type="ORF">Z518_04379</name>
</gene>
<dbReference type="VEuPathDB" id="FungiDB:Z518_04379"/>
<dbReference type="InterPro" id="IPR015421">
    <property type="entry name" value="PyrdxlP-dep_Trfase_major"/>
</dbReference>
<dbReference type="Gene3D" id="3.40.640.10">
    <property type="entry name" value="Type I PLP-dependent aspartate aminotransferase-like (Major domain)"/>
    <property type="match status" value="1"/>
</dbReference>
<reference evidence="2 3" key="1">
    <citation type="submission" date="2015-01" db="EMBL/GenBank/DDBJ databases">
        <title>The Genome Sequence of Rhinocladiella mackenzie CBS 650.93.</title>
        <authorList>
            <consortium name="The Broad Institute Genomics Platform"/>
            <person name="Cuomo C."/>
            <person name="de Hoog S."/>
            <person name="Gorbushina A."/>
            <person name="Stielow B."/>
            <person name="Teixiera M."/>
            <person name="Abouelleil A."/>
            <person name="Chapman S.B."/>
            <person name="Priest M."/>
            <person name="Young S.K."/>
            <person name="Wortman J."/>
            <person name="Nusbaum C."/>
            <person name="Birren B."/>
        </authorList>
    </citation>
    <scope>NUCLEOTIDE SEQUENCE [LARGE SCALE GENOMIC DNA]</scope>
    <source>
        <strain evidence="2 3">CBS 650.93</strain>
    </source>
</reference>
<dbReference type="CDD" id="cd00609">
    <property type="entry name" value="AAT_like"/>
    <property type="match status" value="1"/>
</dbReference>
<dbReference type="InterPro" id="IPR015422">
    <property type="entry name" value="PyrdxlP-dep_Trfase_small"/>
</dbReference>
<keyword evidence="3" id="KW-1185">Reference proteome</keyword>
<dbReference type="EMBL" id="KN847477">
    <property type="protein sequence ID" value="KIX06403.1"/>
    <property type="molecule type" value="Genomic_DNA"/>
</dbReference>
<proteinExistence type="predicted"/>
<dbReference type="HOGENOM" id="CLU_017584_4_4_1"/>
<dbReference type="OrthoDB" id="7042322at2759"/>
<dbReference type="InterPro" id="IPR015424">
    <property type="entry name" value="PyrdxlP-dep_Trfase"/>
</dbReference>
<organism evidence="2 3">
    <name type="scientific">Rhinocladiella mackenziei CBS 650.93</name>
    <dbReference type="NCBI Taxonomy" id="1442369"/>
    <lineage>
        <taxon>Eukaryota</taxon>
        <taxon>Fungi</taxon>
        <taxon>Dikarya</taxon>
        <taxon>Ascomycota</taxon>
        <taxon>Pezizomycotina</taxon>
        <taxon>Eurotiomycetes</taxon>
        <taxon>Chaetothyriomycetidae</taxon>
        <taxon>Chaetothyriales</taxon>
        <taxon>Herpotrichiellaceae</taxon>
        <taxon>Rhinocladiella</taxon>
    </lineage>
</organism>
<evidence type="ECO:0000259" key="1">
    <source>
        <dbReference type="Pfam" id="PF00155"/>
    </source>
</evidence>
<dbReference type="STRING" id="1442369.A0A0D2H7N3"/>
<dbReference type="GO" id="GO:0030170">
    <property type="term" value="F:pyridoxal phosphate binding"/>
    <property type="evidence" value="ECO:0007669"/>
    <property type="project" value="InterPro"/>
</dbReference>
<dbReference type="PANTHER" id="PTHR43510">
    <property type="entry name" value="AMINOTRANSFERASE FUNCTION, HYPOTHETICAL (EUROFUNG)"/>
    <property type="match status" value="1"/>
</dbReference>
<protein>
    <recommendedName>
        <fullName evidence="1">Aminotransferase class I/classII large domain-containing protein</fullName>
    </recommendedName>
</protein>